<keyword evidence="4" id="KW-0762">Sugar transport</keyword>
<dbReference type="InterPro" id="IPR020846">
    <property type="entry name" value="MFS_dom"/>
</dbReference>
<feature type="transmembrane region" description="Helical" evidence="8">
    <location>
        <begin position="322"/>
        <end position="344"/>
    </location>
</feature>
<evidence type="ECO:0000256" key="3">
    <source>
        <dbReference type="ARBA" id="ARBA00022475"/>
    </source>
</evidence>
<feature type="transmembrane region" description="Helical" evidence="8">
    <location>
        <begin position="209"/>
        <end position="227"/>
    </location>
</feature>
<dbReference type="EMBL" id="HBUF01071757">
    <property type="protein sequence ID" value="CAG6629751.1"/>
    <property type="molecule type" value="Transcribed_RNA"/>
</dbReference>
<keyword evidence="5 8" id="KW-0812">Transmembrane</keyword>
<feature type="transmembrane region" description="Helical" evidence="8">
    <location>
        <begin position="483"/>
        <end position="508"/>
    </location>
</feature>
<evidence type="ECO:0000259" key="9">
    <source>
        <dbReference type="PROSITE" id="PS50850"/>
    </source>
</evidence>
<feature type="transmembrane region" description="Helical" evidence="8">
    <location>
        <begin position="388"/>
        <end position="409"/>
    </location>
</feature>
<keyword evidence="6 8" id="KW-1133">Transmembrane helix</keyword>
<evidence type="ECO:0000256" key="8">
    <source>
        <dbReference type="SAM" id="Phobius"/>
    </source>
</evidence>
<dbReference type="InterPro" id="IPR050549">
    <property type="entry name" value="MFS_Trehalose_Transporter"/>
</dbReference>
<organism evidence="10">
    <name type="scientific">Cacopsylla melanoneura</name>
    <dbReference type="NCBI Taxonomy" id="428564"/>
    <lineage>
        <taxon>Eukaryota</taxon>
        <taxon>Metazoa</taxon>
        <taxon>Ecdysozoa</taxon>
        <taxon>Arthropoda</taxon>
        <taxon>Hexapoda</taxon>
        <taxon>Insecta</taxon>
        <taxon>Pterygota</taxon>
        <taxon>Neoptera</taxon>
        <taxon>Paraneoptera</taxon>
        <taxon>Hemiptera</taxon>
        <taxon>Sternorrhyncha</taxon>
        <taxon>Psylloidea</taxon>
        <taxon>Psyllidae</taxon>
        <taxon>Psyllinae</taxon>
        <taxon>Cacopsylla</taxon>
    </lineage>
</organism>
<feature type="domain" description="Major facilitator superfamily (MFS) profile" evidence="9">
    <location>
        <begin position="73"/>
        <end position="512"/>
    </location>
</feature>
<comment type="subcellular location">
    <subcellularLocation>
        <location evidence="1">Cell membrane</location>
        <topology evidence="1">Multi-pass membrane protein</topology>
    </subcellularLocation>
</comment>
<feature type="transmembrane region" description="Helical" evidence="8">
    <location>
        <begin position="239"/>
        <end position="259"/>
    </location>
</feature>
<feature type="transmembrane region" description="Helical" evidence="8">
    <location>
        <begin position="356"/>
        <end position="376"/>
    </location>
</feature>
<keyword evidence="7 8" id="KW-0472">Membrane</keyword>
<keyword evidence="2" id="KW-0813">Transport</keyword>
<feature type="transmembrane region" description="Helical" evidence="8">
    <location>
        <begin position="421"/>
        <end position="446"/>
    </location>
</feature>
<evidence type="ECO:0000256" key="4">
    <source>
        <dbReference type="ARBA" id="ARBA00022597"/>
    </source>
</evidence>
<dbReference type="InterPro" id="IPR005829">
    <property type="entry name" value="Sugar_transporter_CS"/>
</dbReference>
<feature type="transmembrane region" description="Helical" evidence="8">
    <location>
        <begin position="184"/>
        <end position="202"/>
    </location>
</feature>
<proteinExistence type="predicted"/>
<name>A0A8D8QDA2_9HEMI</name>
<dbReference type="Gene3D" id="1.20.1250.20">
    <property type="entry name" value="MFS general substrate transporter like domains"/>
    <property type="match status" value="1"/>
</dbReference>
<evidence type="ECO:0000256" key="2">
    <source>
        <dbReference type="ARBA" id="ARBA00022448"/>
    </source>
</evidence>
<dbReference type="GO" id="GO:0022857">
    <property type="term" value="F:transmembrane transporter activity"/>
    <property type="evidence" value="ECO:0007669"/>
    <property type="project" value="InterPro"/>
</dbReference>
<evidence type="ECO:0000256" key="6">
    <source>
        <dbReference type="ARBA" id="ARBA00022989"/>
    </source>
</evidence>
<evidence type="ECO:0000313" key="10">
    <source>
        <dbReference type="EMBL" id="CAG6629751.1"/>
    </source>
</evidence>
<dbReference type="PANTHER" id="PTHR48021">
    <property type="match status" value="1"/>
</dbReference>
<sequence>MNTNSLKNDDQMEPYMINNVQKKFEAYYIQASPKECSVPVPLVMQYGSEESVDTSAPSGIVEIDIHATKRRNLFFSTVCANFSTMAAGNAMAWSSPSIPNMMDQGLIDEYEAAWLTSMLAVGASIGPFLAYRLVESFGRKKLLILDMVLLIFSWVLLGLAPSIAPHLPVNTAVDGIQIMYVARFFSGISVGCIFMVTPMYIAEIADTRVRSALGSLFTLFLIFGYLVEYSIGPYFSSTVLVLVSFISPITCLTIFCTVLPESPLYLMGRGEREAATSALQWLRRREDVSDEIKEIEVSLEESRTTDLVSWSQLLTTRGHLKCLYYVITLILFQQLSGVTVILFYSEPILKMTSSDLSPAVGTILLAVVYMLASFWAPGLTAKFGIKRLLVLSSIGCCFFLGALAFYFYLDQVKVNLDSFKWVPVACNVLYFSFHSIGLSSGPWALMGEFYSPSIKAKSSALTASFCWMFVFILSKLFPPISISLGPAICFAVFSAFCFVCTLYIVILLPDTSGMSLFQIQKLLYEGKK</sequence>
<feature type="transmembrane region" description="Helical" evidence="8">
    <location>
        <begin position="143"/>
        <end position="164"/>
    </location>
</feature>
<dbReference type="PANTHER" id="PTHR48021:SF47">
    <property type="entry name" value="GH17672P"/>
    <property type="match status" value="1"/>
</dbReference>
<dbReference type="InterPro" id="IPR003663">
    <property type="entry name" value="Sugar/inositol_transpt"/>
</dbReference>
<dbReference type="AlphaFoldDB" id="A0A8D8QDA2"/>
<dbReference type="SUPFAM" id="SSF103473">
    <property type="entry name" value="MFS general substrate transporter"/>
    <property type="match status" value="1"/>
</dbReference>
<accession>A0A8D8QDA2</accession>
<dbReference type="FunFam" id="1.20.1250.20:FF:000218">
    <property type="entry name" value="facilitated trehalose transporter Tret1"/>
    <property type="match status" value="1"/>
</dbReference>
<feature type="transmembrane region" description="Helical" evidence="8">
    <location>
        <begin position="458"/>
        <end position="477"/>
    </location>
</feature>
<evidence type="ECO:0000256" key="7">
    <source>
        <dbReference type="ARBA" id="ARBA00023136"/>
    </source>
</evidence>
<dbReference type="GO" id="GO:0005886">
    <property type="term" value="C:plasma membrane"/>
    <property type="evidence" value="ECO:0007669"/>
    <property type="project" value="UniProtKB-SubCell"/>
</dbReference>
<dbReference type="PRINTS" id="PR00171">
    <property type="entry name" value="SUGRTRNSPORT"/>
</dbReference>
<reference evidence="10" key="1">
    <citation type="submission" date="2021-05" db="EMBL/GenBank/DDBJ databases">
        <authorList>
            <person name="Alioto T."/>
            <person name="Alioto T."/>
            <person name="Gomez Garrido J."/>
        </authorList>
    </citation>
    <scope>NUCLEOTIDE SEQUENCE</scope>
</reference>
<feature type="transmembrane region" description="Helical" evidence="8">
    <location>
        <begin position="112"/>
        <end position="131"/>
    </location>
</feature>
<evidence type="ECO:0000256" key="1">
    <source>
        <dbReference type="ARBA" id="ARBA00004651"/>
    </source>
</evidence>
<dbReference type="Pfam" id="PF00083">
    <property type="entry name" value="Sugar_tr"/>
    <property type="match status" value="1"/>
</dbReference>
<keyword evidence="3" id="KW-1003">Cell membrane</keyword>
<dbReference type="InterPro" id="IPR005828">
    <property type="entry name" value="MFS_sugar_transport-like"/>
</dbReference>
<protein>
    <submittedName>
        <fullName evidence="10">Facilitated trehalose transporter Tret1</fullName>
    </submittedName>
</protein>
<feature type="transmembrane region" description="Helical" evidence="8">
    <location>
        <begin position="73"/>
        <end position="92"/>
    </location>
</feature>
<dbReference type="InterPro" id="IPR036259">
    <property type="entry name" value="MFS_trans_sf"/>
</dbReference>
<evidence type="ECO:0000256" key="5">
    <source>
        <dbReference type="ARBA" id="ARBA00022692"/>
    </source>
</evidence>
<dbReference type="PROSITE" id="PS00217">
    <property type="entry name" value="SUGAR_TRANSPORT_2"/>
    <property type="match status" value="1"/>
</dbReference>
<dbReference type="PROSITE" id="PS50850">
    <property type="entry name" value="MFS"/>
    <property type="match status" value="1"/>
</dbReference>